<feature type="transmembrane region" description="Helical" evidence="1">
    <location>
        <begin position="34"/>
        <end position="54"/>
    </location>
</feature>
<evidence type="ECO:0000256" key="1">
    <source>
        <dbReference type="SAM" id="Phobius"/>
    </source>
</evidence>
<name>A0A348WPN4_9GAMM</name>
<reference evidence="2 3" key="1">
    <citation type="journal article" date="2018" name="Nat. Biotechnol.">
        <title>A standardized bacterial taxonomy based on genome phylogeny substantially revises the tree of life.</title>
        <authorList>
            <person name="Parks D.H."/>
            <person name="Chuvochina M."/>
            <person name="Waite D.W."/>
            <person name="Rinke C."/>
            <person name="Skarshewski A."/>
            <person name="Chaumeil P.A."/>
            <person name="Hugenholtz P."/>
        </authorList>
    </citation>
    <scope>NUCLEOTIDE SEQUENCE [LARGE SCALE GENOMIC DNA]</scope>
    <source>
        <strain evidence="2">UBA9360</strain>
    </source>
</reference>
<proteinExistence type="predicted"/>
<keyword evidence="1" id="KW-0812">Transmembrane</keyword>
<gene>
    <name evidence="2" type="ORF">DCR58_06895</name>
</gene>
<sequence>MKQNALPKYTLNELINRVSTAKLQRLTRVAFKRLLRFMAAAALLTLMYSIWNIATNQAQQQLEQNTREHLNWVLSQTAAGSQVFLTNGNQEGLQQLIIRLNEQPGVLAVTLRDAAGINQFSVGQTSSIIDYPSTLPEPWVLIHPIGDEFDDQGYLQVTFDKNQILHANEKTLLGLTSQGKTLLLLALITGGLIVLGFNRIRDRRWVKKQKQKHFS</sequence>
<evidence type="ECO:0000313" key="2">
    <source>
        <dbReference type="EMBL" id="HAR56496.1"/>
    </source>
</evidence>
<evidence type="ECO:0000313" key="3">
    <source>
        <dbReference type="Proteomes" id="UP000262878"/>
    </source>
</evidence>
<feature type="transmembrane region" description="Helical" evidence="1">
    <location>
        <begin position="182"/>
        <end position="200"/>
    </location>
</feature>
<dbReference type="AlphaFoldDB" id="A0A348WPN4"/>
<keyword evidence="1" id="KW-1133">Transmembrane helix</keyword>
<keyword evidence="1" id="KW-0472">Membrane</keyword>
<organism evidence="2 3">
    <name type="scientific">Idiomarina baltica</name>
    <dbReference type="NCBI Taxonomy" id="190892"/>
    <lineage>
        <taxon>Bacteria</taxon>
        <taxon>Pseudomonadati</taxon>
        <taxon>Pseudomonadota</taxon>
        <taxon>Gammaproteobacteria</taxon>
        <taxon>Alteromonadales</taxon>
        <taxon>Idiomarinaceae</taxon>
        <taxon>Idiomarina</taxon>
    </lineage>
</organism>
<dbReference type="Proteomes" id="UP000262878">
    <property type="component" value="Unassembled WGS sequence"/>
</dbReference>
<comment type="caution">
    <text evidence="2">The sequence shown here is derived from an EMBL/GenBank/DDBJ whole genome shotgun (WGS) entry which is preliminary data.</text>
</comment>
<dbReference type="RefSeq" id="WP_272977784.1">
    <property type="nucleotide sequence ID" value="NZ_DAIRLQ010000005.1"/>
</dbReference>
<dbReference type="EMBL" id="DMUP01000160">
    <property type="protein sequence ID" value="HAR56496.1"/>
    <property type="molecule type" value="Genomic_DNA"/>
</dbReference>
<evidence type="ECO:0008006" key="4">
    <source>
        <dbReference type="Google" id="ProtNLM"/>
    </source>
</evidence>
<protein>
    <recommendedName>
        <fullName evidence="4">Smp protein</fullName>
    </recommendedName>
</protein>
<accession>A0A348WPN4</accession>